<proteinExistence type="predicted"/>
<reference evidence="1" key="3">
    <citation type="submission" date="2025-09" db="UniProtKB">
        <authorList>
            <consortium name="Ensembl"/>
        </authorList>
    </citation>
    <scope>IDENTIFICATION</scope>
</reference>
<protein>
    <submittedName>
        <fullName evidence="1">Uncharacterized protein</fullName>
    </submittedName>
</protein>
<name>A0A671WMW0_SPAAU</name>
<accession>A0A671WMW0</accession>
<keyword evidence="2" id="KW-1185">Reference proteome</keyword>
<dbReference type="Proteomes" id="UP000472265">
    <property type="component" value="Chromosome 5"/>
</dbReference>
<dbReference type="InParanoid" id="A0A671WMW0"/>
<organism evidence="1 2">
    <name type="scientific">Sparus aurata</name>
    <name type="common">Gilthead sea bream</name>
    <dbReference type="NCBI Taxonomy" id="8175"/>
    <lineage>
        <taxon>Eukaryota</taxon>
        <taxon>Metazoa</taxon>
        <taxon>Chordata</taxon>
        <taxon>Craniata</taxon>
        <taxon>Vertebrata</taxon>
        <taxon>Euteleostomi</taxon>
        <taxon>Actinopterygii</taxon>
        <taxon>Neopterygii</taxon>
        <taxon>Teleostei</taxon>
        <taxon>Neoteleostei</taxon>
        <taxon>Acanthomorphata</taxon>
        <taxon>Eupercaria</taxon>
        <taxon>Spariformes</taxon>
        <taxon>Sparidae</taxon>
        <taxon>Sparus</taxon>
    </lineage>
</organism>
<evidence type="ECO:0000313" key="1">
    <source>
        <dbReference type="Ensembl" id="ENSSAUP00010039269.1"/>
    </source>
</evidence>
<dbReference type="AlphaFoldDB" id="A0A671WMW0"/>
<sequence length="72" mass="8211">VCCVIIQVIEVFLPPMVVFTAKHAVFQTTFNFCRFRSLLICTRVTQTLFLNVAHGPPSRMQSPYFSQEVNST</sequence>
<dbReference type="Ensembl" id="ENSSAUT00010041399.1">
    <property type="protein sequence ID" value="ENSSAUP00010039269.1"/>
    <property type="gene ID" value="ENSSAUG00010016546.1"/>
</dbReference>
<evidence type="ECO:0000313" key="2">
    <source>
        <dbReference type="Proteomes" id="UP000472265"/>
    </source>
</evidence>
<reference evidence="1" key="1">
    <citation type="submission" date="2021-04" db="EMBL/GenBank/DDBJ databases">
        <authorList>
            <consortium name="Wellcome Sanger Institute Data Sharing"/>
        </authorList>
    </citation>
    <scope>NUCLEOTIDE SEQUENCE [LARGE SCALE GENOMIC DNA]</scope>
</reference>
<reference evidence="1" key="2">
    <citation type="submission" date="2025-08" db="UniProtKB">
        <authorList>
            <consortium name="Ensembl"/>
        </authorList>
    </citation>
    <scope>IDENTIFICATION</scope>
</reference>